<dbReference type="STRING" id="7375.A0A0L0CLH1"/>
<feature type="repeat" description="TPR" evidence="7">
    <location>
        <begin position="874"/>
        <end position="907"/>
    </location>
</feature>
<dbReference type="InterPro" id="IPR011990">
    <property type="entry name" value="TPR-like_helical_dom_sf"/>
</dbReference>
<dbReference type="Gene3D" id="1.25.40.10">
    <property type="entry name" value="Tetratricopeptide repeat domain"/>
    <property type="match status" value="4"/>
</dbReference>
<feature type="region of interest" description="Disordered" evidence="8">
    <location>
        <begin position="433"/>
        <end position="470"/>
    </location>
</feature>
<name>A0A0L0CLH1_LUCCU</name>
<keyword evidence="4" id="KW-0539">Nucleus</keyword>
<dbReference type="Pfam" id="PF12895">
    <property type="entry name" value="ANAPC3"/>
    <property type="match status" value="1"/>
</dbReference>
<feature type="region of interest" description="Disordered" evidence="8">
    <location>
        <begin position="531"/>
        <end position="567"/>
    </location>
</feature>
<keyword evidence="3 7" id="KW-0802">TPR repeat</keyword>
<dbReference type="Pfam" id="PF13432">
    <property type="entry name" value="TPR_16"/>
    <property type="match status" value="1"/>
</dbReference>
<comment type="caution">
    <text evidence="9">The sequence shown here is derived from an EMBL/GenBank/DDBJ whole genome shotgun (WGS) entry which is preliminary data.</text>
</comment>
<evidence type="ECO:0000256" key="3">
    <source>
        <dbReference type="ARBA" id="ARBA00022803"/>
    </source>
</evidence>
<evidence type="ECO:0000256" key="6">
    <source>
        <dbReference type="ARBA" id="ARBA00039307"/>
    </source>
</evidence>
<dbReference type="GO" id="GO:0031145">
    <property type="term" value="P:anaphase-promoting complex-dependent catabolic process"/>
    <property type="evidence" value="ECO:0007669"/>
    <property type="project" value="TreeGrafter"/>
</dbReference>
<dbReference type="SUPFAM" id="SSF48452">
    <property type="entry name" value="TPR-like"/>
    <property type="match status" value="2"/>
</dbReference>
<comment type="similarity">
    <text evidence="5">Belongs to the APC3/CDC27 family.</text>
</comment>
<dbReference type="GO" id="GO:0051301">
    <property type="term" value="P:cell division"/>
    <property type="evidence" value="ECO:0007669"/>
    <property type="project" value="TreeGrafter"/>
</dbReference>
<accession>A0A0L0CLH1</accession>
<evidence type="ECO:0000256" key="2">
    <source>
        <dbReference type="ARBA" id="ARBA00022737"/>
    </source>
</evidence>
<feature type="repeat" description="TPR" evidence="7">
    <location>
        <begin position="840"/>
        <end position="873"/>
    </location>
</feature>
<dbReference type="PANTHER" id="PTHR12558:SF13">
    <property type="entry name" value="CELL DIVISION CYCLE PROTEIN 27 HOMOLOG"/>
    <property type="match status" value="1"/>
</dbReference>
<dbReference type="SMART" id="SM00028">
    <property type="entry name" value="TPR"/>
    <property type="match status" value="8"/>
</dbReference>
<dbReference type="OMA" id="WHSPQAW"/>
<keyword evidence="10" id="KW-1185">Reference proteome</keyword>
<dbReference type="EMBL" id="JRES01000234">
    <property type="protein sequence ID" value="KNC33096.1"/>
    <property type="molecule type" value="Genomic_DNA"/>
</dbReference>
<keyword evidence="2" id="KW-0677">Repeat</keyword>
<proteinExistence type="inferred from homology"/>
<dbReference type="GO" id="GO:0016567">
    <property type="term" value="P:protein ubiquitination"/>
    <property type="evidence" value="ECO:0007669"/>
    <property type="project" value="TreeGrafter"/>
</dbReference>
<feature type="repeat" description="TPR" evidence="7">
    <location>
        <begin position="772"/>
        <end position="805"/>
    </location>
</feature>
<feature type="compositionally biased region" description="Basic and acidic residues" evidence="8">
    <location>
        <begin position="539"/>
        <end position="553"/>
    </location>
</feature>
<dbReference type="PROSITE" id="PS50293">
    <property type="entry name" value="TPR_REGION"/>
    <property type="match status" value="1"/>
</dbReference>
<evidence type="ECO:0000256" key="7">
    <source>
        <dbReference type="PROSITE-ProRule" id="PRU00339"/>
    </source>
</evidence>
<feature type="compositionally biased region" description="Polar residues" evidence="8">
    <location>
        <begin position="554"/>
        <end position="564"/>
    </location>
</feature>
<comment type="subcellular location">
    <subcellularLocation>
        <location evidence="1">Nucleus</location>
    </subcellularLocation>
</comment>
<feature type="compositionally biased region" description="Polar residues" evidence="8">
    <location>
        <begin position="445"/>
        <end position="457"/>
    </location>
</feature>
<evidence type="ECO:0000256" key="1">
    <source>
        <dbReference type="ARBA" id="ARBA00004123"/>
    </source>
</evidence>
<dbReference type="Pfam" id="PF00515">
    <property type="entry name" value="TPR_1"/>
    <property type="match status" value="1"/>
</dbReference>
<protein>
    <recommendedName>
        <fullName evidence="6">Cell division cycle protein 27 homolog</fullName>
    </recommendedName>
</protein>
<dbReference type="FunFam" id="1.25.40.10:FF:000018">
    <property type="entry name" value="Cell division cycle protein 27 homolog B"/>
    <property type="match status" value="1"/>
</dbReference>
<dbReference type="PROSITE" id="PS50005">
    <property type="entry name" value="TPR"/>
    <property type="match status" value="7"/>
</dbReference>
<dbReference type="GO" id="GO:0007091">
    <property type="term" value="P:metaphase/anaphase transition of mitotic cell cycle"/>
    <property type="evidence" value="ECO:0007669"/>
    <property type="project" value="TreeGrafter"/>
</dbReference>
<feature type="compositionally biased region" description="Polar residues" evidence="8">
    <location>
        <begin position="947"/>
        <end position="959"/>
    </location>
</feature>
<evidence type="ECO:0000313" key="9">
    <source>
        <dbReference type="EMBL" id="KNC33096.1"/>
    </source>
</evidence>
<dbReference type="PANTHER" id="PTHR12558">
    <property type="entry name" value="CELL DIVISION CYCLE 16,23,27"/>
    <property type="match status" value="1"/>
</dbReference>
<gene>
    <name evidence="9" type="ORF">FF38_04724</name>
</gene>
<feature type="region of interest" description="Disordered" evidence="8">
    <location>
        <begin position="923"/>
        <end position="959"/>
    </location>
</feature>
<reference evidence="9 10" key="1">
    <citation type="journal article" date="2015" name="Nat. Commun.">
        <title>Lucilia cuprina genome unlocks parasitic fly biology to underpin future interventions.</title>
        <authorList>
            <person name="Anstead C.A."/>
            <person name="Korhonen P.K."/>
            <person name="Young N.D."/>
            <person name="Hall R.S."/>
            <person name="Jex A.R."/>
            <person name="Murali S.C."/>
            <person name="Hughes D.S."/>
            <person name="Lee S.F."/>
            <person name="Perry T."/>
            <person name="Stroehlein A.J."/>
            <person name="Ansell B.R."/>
            <person name="Breugelmans B."/>
            <person name="Hofmann A."/>
            <person name="Qu J."/>
            <person name="Dugan S."/>
            <person name="Lee S.L."/>
            <person name="Chao H."/>
            <person name="Dinh H."/>
            <person name="Han Y."/>
            <person name="Doddapaneni H.V."/>
            <person name="Worley K.C."/>
            <person name="Muzny D.M."/>
            <person name="Ioannidis P."/>
            <person name="Waterhouse R.M."/>
            <person name="Zdobnov E.M."/>
            <person name="James P.J."/>
            <person name="Bagnall N.H."/>
            <person name="Kotze A.C."/>
            <person name="Gibbs R.A."/>
            <person name="Richards S."/>
            <person name="Batterham P."/>
            <person name="Gasser R.B."/>
        </authorList>
    </citation>
    <scope>NUCLEOTIDE SEQUENCE [LARGE SCALE GENOMIC DNA]</scope>
    <source>
        <strain evidence="9 10">LS</strain>
        <tissue evidence="9">Full body</tissue>
    </source>
</reference>
<sequence>MILQEPVQAAIWHCLNHYDHKDAVFLAERLCSEVETDETIFILATSYYRSNLIHQTYWLLREKSRRSPQCRFLQAKCAYQLKKYSEAECALTINGFGDMKNCFDDIIKEFGEIACFVLQLIAQICVKTERNKIATMALRKALKLNPFMWQAFADLCQLGEYPDANSIFHIPNTDIFNTCQGNVNTNSMILFGSGGVGGGCGSANLGSLNESGSINYSNFGTTNTNISVDGGFISQLSNSSNYILSTPIEQQIQPPSNNIGLGALQALTTPNNNNNNNLNSSISMLRGTNVVQSVGSGGNGGGGVGQGNGQQNSSMMMLDDTPVGYTTNSDQTSITAQGQQQQFDGGAGTPFRKQFKYLSAMSPTTPSFGVLPINSPCGGDSSFLGSLGAGHTQTNLNITNSPLPQTLAEVNQEQKVIGKKIKGHVSSLIHRKETSTNAGGGSKPSVFTQTGNITPRTPNNSGNVSNVPNIPNAAVRRSSRLFSHSAYSVKENNKSPNISNKFVQPRSPPRKTKTRMGKICLNNELIEDKSNANQTNADKVSEKNIRKDKEKVETITSAQTGNNRSNEDAKVQLNNSLNNAQTMTHHLLALKKQSADGLMTLMRDLGEGFKQLAHFQCKGAIKHLEATIPKHHFSSSWVQSLIGMCHYELREYENAVAIFKRIHEQEPYRLDYMEIYSSSLWHLQKEVSLSALAQDLINQDKTSPITWCVAGNCFSLHKEHETAIKFFKRAVQVDPEFVYSYTLLGHELVLTEELDRAMDYFRSAVVRDPRHYNAWFGIGTIYSKQEKYELAELHYIKALKINPQNSVILVHIGAMQYFMQKKEQALQTLNTAATLDPKNPLARFHRGSIYFSLGKHQEALKELEELKEIVPKESVVFYLIGKIHKTLGNVDSALMHFSWATDLDPKGANNQIKDAFDSMSHPCCPTSMNDPGLDADLEPISERSDESTQAQDVNYDSDF</sequence>
<dbReference type="Proteomes" id="UP000037069">
    <property type="component" value="Unassembled WGS sequence"/>
</dbReference>
<dbReference type="OrthoDB" id="329563at2759"/>
<feature type="compositionally biased region" description="Low complexity" evidence="8">
    <location>
        <begin position="458"/>
        <end position="470"/>
    </location>
</feature>
<feature type="region of interest" description="Disordered" evidence="8">
    <location>
        <begin position="487"/>
        <end position="514"/>
    </location>
</feature>
<evidence type="ECO:0000313" key="10">
    <source>
        <dbReference type="Proteomes" id="UP000037069"/>
    </source>
</evidence>
<feature type="repeat" description="TPR" evidence="7">
    <location>
        <begin position="806"/>
        <end position="839"/>
    </location>
</feature>
<dbReference type="GO" id="GO:0005737">
    <property type="term" value="C:cytoplasm"/>
    <property type="evidence" value="ECO:0007669"/>
    <property type="project" value="TreeGrafter"/>
</dbReference>
<feature type="repeat" description="TPR" evidence="7">
    <location>
        <begin position="738"/>
        <end position="771"/>
    </location>
</feature>
<feature type="repeat" description="TPR" evidence="7">
    <location>
        <begin position="636"/>
        <end position="669"/>
    </location>
</feature>
<organism evidence="9 10">
    <name type="scientific">Lucilia cuprina</name>
    <name type="common">Green bottle fly</name>
    <name type="synonym">Australian sheep blowfly</name>
    <dbReference type="NCBI Taxonomy" id="7375"/>
    <lineage>
        <taxon>Eukaryota</taxon>
        <taxon>Metazoa</taxon>
        <taxon>Ecdysozoa</taxon>
        <taxon>Arthropoda</taxon>
        <taxon>Hexapoda</taxon>
        <taxon>Insecta</taxon>
        <taxon>Pterygota</taxon>
        <taxon>Neoptera</taxon>
        <taxon>Endopterygota</taxon>
        <taxon>Diptera</taxon>
        <taxon>Brachycera</taxon>
        <taxon>Muscomorpha</taxon>
        <taxon>Oestroidea</taxon>
        <taxon>Calliphoridae</taxon>
        <taxon>Luciliinae</taxon>
        <taxon>Lucilia</taxon>
    </lineage>
</organism>
<dbReference type="InterPro" id="IPR019734">
    <property type="entry name" value="TPR_rpt"/>
</dbReference>
<dbReference type="AlphaFoldDB" id="A0A0L0CLH1"/>
<dbReference type="GO" id="GO:0005680">
    <property type="term" value="C:anaphase-promoting complex"/>
    <property type="evidence" value="ECO:0007669"/>
    <property type="project" value="TreeGrafter"/>
</dbReference>
<feature type="repeat" description="TPR" evidence="7">
    <location>
        <begin position="704"/>
        <end position="737"/>
    </location>
</feature>
<evidence type="ECO:0000256" key="8">
    <source>
        <dbReference type="SAM" id="MobiDB-lite"/>
    </source>
</evidence>
<evidence type="ECO:0000256" key="5">
    <source>
        <dbReference type="ARBA" id="ARBA00038210"/>
    </source>
</evidence>
<evidence type="ECO:0000256" key="4">
    <source>
        <dbReference type="ARBA" id="ARBA00023242"/>
    </source>
</evidence>